<dbReference type="GO" id="GO:0044718">
    <property type="term" value="P:siderophore transmembrane transport"/>
    <property type="evidence" value="ECO:0007669"/>
    <property type="project" value="TreeGrafter"/>
</dbReference>
<evidence type="ECO:0000259" key="7">
    <source>
        <dbReference type="Pfam" id="PF25183"/>
    </source>
</evidence>
<comment type="subcellular location">
    <subcellularLocation>
        <location evidence="1">Cell outer membrane</location>
        <topology evidence="1">Multi-pass membrane protein</topology>
    </subcellularLocation>
</comment>
<dbReference type="PANTHER" id="PTHR30069:SF46">
    <property type="entry name" value="OAR PROTEIN"/>
    <property type="match status" value="1"/>
</dbReference>
<dbReference type="Pfam" id="PF13620">
    <property type="entry name" value="CarboxypepD_reg"/>
    <property type="match status" value="1"/>
</dbReference>
<feature type="non-terminal residue" evidence="8">
    <location>
        <position position="908"/>
    </location>
</feature>
<dbReference type="EMBL" id="UINC01014720">
    <property type="protein sequence ID" value="SVA62579.1"/>
    <property type="molecule type" value="Genomic_DNA"/>
</dbReference>
<organism evidence="8">
    <name type="scientific">marine metagenome</name>
    <dbReference type="NCBI Taxonomy" id="408172"/>
    <lineage>
        <taxon>unclassified sequences</taxon>
        <taxon>metagenomes</taxon>
        <taxon>ecological metagenomes</taxon>
    </lineage>
</organism>
<evidence type="ECO:0000256" key="5">
    <source>
        <dbReference type="ARBA" id="ARBA00023237"/>
    </source>
</evidence>
<accession>A0A381XCX2</accession>
<dbReference type="Gene3D" id="2.40.170.20">
    <property type="entry name" value="TonB-dependent receptor, beta-barrel domain"/>
    <property type="match status" value="1"/>
</dbReference>
<dbReference type="Gene3D" id="2.60.40.1120">
    <property type="entry name" value="Carboxypeptidase-like, regulatory domain"/>
    <property type="match status" value="1"/>
</dbReference>
<dbReference type="SUPFAM" id="SSF56935">
    <property type="entry name" value="Porins"/>
    <property type="match status" value="1"/>
</dbReference>
<evidence type="ECO:0008006" key="9">
    <source>
        <dbReference type="Google" id="ProtNLM"/>
    </source>
</evidence>
<dbReference type="SUPFAM" id="SSF49464">
    <property type="entry name" value="Carboxypeptidase regulatory domain-like"/>
    <property type="match status" value="1"/>
</dbReference>
<evidence type="ECO:0000256" key="4">
    <source>
        <dbReference type="ARBA" id="ARBA00023136"/>
    </source>
</evidence>
<dbReference type="InterPro" id="IPR008969">
    <property type="entry name" value="CarboxyPept-like_regulatory"/>
</dbReference>
<dbReference type="GO" id="GO:0015344">
    <property type="term" value="F:siderophore uptake transmembrane transporter activity"/>
    <property type="evidence" value="ECO:0007669"/>
    <property type="project" value="TreeGrafter"/>
</dbReference>
<dbReference type="Pfam" id="PF25183">
    <property type="entry name" value="OMP_b-brl_4"/>
    <property type="match status" value="2"/>
</dbReference>
<dbReference type="Gene3D" id="2.170.130.10">
    <property type="entry name" value="TonB-dependent receptor, plug domain"/>
    <property type="match status" value="1"/>
</dbReference>
<dbReference type="GO" id="GO:0009279">
    <property type="term" value="C:cell outer membrane"/>
    <property type="evidence" value="ECO:0007669"/>
    <property type="project" value="UniProtKB-SubCell"/>
</dbReference>
<dbReference type="AlphaFoldDB" id="A0A381XCX2"/>
<dbReference type="InterPro" id="IPR036942">
    <property type="entry name" value="Beta-barrel_TonB_sf"/>
</dbReference>
<evidence type="ECO:0000259" key="6">
    <source>
        <dbReference type="Pfam" id="PF07715"/>
    </source>
</evidence>
<dbReference type="InterPro" id="IPR012910">
    <property type="entry name" value="Plug_dom"/>
</dbReference>
<evidence type="ECO:0000256" key="2">
    <source>
        <dbReference type="ARBA" id="ARBA00022448"/>
    </source>
</evidence>
<keyword evidence="3" id="KW-0812">Transmembrane</keyword>
<feature type="domain" description="TonB-dependent receptor plug" evidence="6">
    <location>
        <begin position="135"/>
        <end position="234"/>
    </location>
</feature>
<keyword evidence="5" id="KW-0998">Cell outer membrane</keyword>
<dbReference type="InterPro" id="IPR039426">
    <property type="entry name" value="TonB-dep_rcpt-like"/>
</dbReference>
<feature type="domain" description="TonB-dependent transporter Oar-like beta-barrel" evidence="7">
    <location>
        <begin position="238"/>
        <end position="318"/>
    </location>
</feature>
<evidence type="ECO:0000256" key="3">
    <source>
        <dbReference type="ARBA" id="ARBA00022692"/>
    </source>
</evidence>
<proteinExistence type="predicted"/>
<dbReference type="InterPro" id="IPR037066">
    <property type="entry name" value="Plug_dom_sf"/>
</dbReference>
<dbReference type="PANTHER" id="PTHR30069">
    <property type="entry name" value="TONB-DEPENDENT OUTER MEMBRANE RECEPTOR"/>
    <property type="match status" value="1"/>
</dbReference>
<name>A0A381XCX2_9ZZZZ</name>
<feature type="domain" description="TonB-dependent transporter Oar-like beta-barrel" evidence="7">
    <location>
        <begin position="330"/>
        <end position="870"/>
    </location>
</feature>
<gene>
    <name evidence="8" type="ORF">METZ01_LOCUS115433</name>
</gene>
<dbReference type="InterPro" id="IPR057601">
    <property type="entry name" value="Oar-like_b-barrel"/>
</dbReference>
<reference evidence="8" key="1">
    <citation type="submission" date="2018-05" db="EMBL/GenBank/DDBJ databases">
        <authorList>
            <person name="Lanie J.A."/>
            <person name="Ng W.-L."/>
            <person name="Kazmierczak K.M."/>
            <person name="Andrzejewski T.M."/>
            <person name="Davidsen T.M."/>
            <person name="Wayne K.J."/>
            <person name="Tettelin H."/>
            <person name="Glass J.I."/>
            <person name="Rusch D."/>
            <person name="Podicherti R."/>
            <person name="Tsui H.-C.T."/>
            <person name="Winkler M.E."/>
        </authorList>
    </citation>
    <scope>NUCLEOTIDE SEQUENCE</scope>
</reference>
<evidence type="ECO:0000256" key="1">
    <source>
        <dbReference type="ARBA" id="ARBA00004571"/>
    </source>
</evidence>
<keyword evidence="2" id="KW-0813">Transport</keyword>
<keyword evidence="4" id="KW-0472">Membrane</keyword>
<protein>
    <recommendedName>
        <fullName evidence="9">TonB-dependent receptor-like beta-barrel domain-containing protein</fullName>
    </recommendedName>
</protein>
<sequence length="908" mass="99722">MRRLLLFVMAVSLVAGTATAQNASSELRGEVVDDQGLPLPGVTVVATNQENGQFRETVANVDGSFFFPVMAPGTYTISAELAGFRRYIRPDVPLTVGSSFTLSVELTVGGIEEEITVTAEAPLVDTTSKEVGGYVQQQELLDTPSFNRNFTGYLDLVPGVVATGSTSSFAADSIMVNGQDSSNVAYNFDGASNDDDHLGGSAGAQARIPIEAVQEFQLLTGQFDAEFGLASGGVLNAVSKSGTNEFHGALFAFVKGHQMTAKDYFVASQSLVKPDTQEKQLGFTVGGPLLRDKLHFFWSLERPILDTGVTVNIPSRPDQNRAEIEEVRPWNFFARGDHQINANNTWGGRWLYETSPSTHAATSWGIGSAEHEHDHDWAAGGSINSVIGNNKVNVLRFGEVYEDLHWGSTEQSFASPPKAQKTEAPQLNFLDWTGGTLNTAFRRINWTLNAENQFSVFVPDKKGDHDLKFGVAWRYMNLNYNSNGRRNGRFIFDTNKDFNASDYSTYPERLSIQVPNNQHYVMTGTVLSGFAQDKWQINDRTTLSIGVRYDVEIMPTPNADNEFYGEAVSSTIYPIDKNNLAPRLGFSHVLDEDGRTVLRGGLGRFYQKFRITHIDNVFGEQMYDDSFNVNLPLDGVDPGPSNGLRPTAAYLKDGPTVNWAVIDALYPPGSKVLNAGNIRFDNAARENPYADQLSFGFERQIASDMALSMDYIRVMQRAQLILHNHNQPRRVSTARTAKIERPNSTYVDDVYQLLNGGSINHDALQVSLDKRFSNNYRFRVSYTLGNTRGNTRQGDAQSVYTQVGGDLNLGSNWGPTDFDRRHNLVANTTIAVPGTGGLRVSGIMRIRSGARFSLLDSTLDSNQNGTANDEWLAAGTYSGEGTDSYTVNYAGGRNGGVGPKYFQLDGRA</sequence>
<dbReference type="Pfam" id="PF07715">
    <property type="entry name" value="Plug"/>
    <property type="match status" value="1"/>
</dbReference>
<evidence type="ECO:0000313" key="8">
    <source>
        <dbReference type="EMBL" id="SVA62579.1"/>
    </source>
</evidence>